<reference evidence="2" key="2">
    <citation type="submission" date="2023-03" db="EMBL/GenBank/DDBJ databases">
        <authorList>
            <person name="Inwood S.N."/>
            <person name="Skelly J.G."/>
            <person name="Guhlin J."/>
            <person name="Harrop T.W.R."/>
            <person name="Goldson S.G."/>
            <person name="Dearden P.K."/>
        </authorList>
    </citation>
    <scope>NUCLEOTIDE SEQUENCE</scope>
    <source>
        <strain evidence="2">Irish</strain>
        <tissue evidence="2">Whole body</tissue>
    </source>
</reference>
<keyword evidence="3" id="KW-1185">Reference proteome</keyword>
<dbReference type="AlphaFoldDB" id="A0AA39F802"/>
<dbReference type="EMBL" id="JAQQBS010001422">
    <property type="protein sequence ID" value="KAK0164658.1"/>
    <property type="molecule type" value="Genomic_DNA"/>
</dbReference>
<keyword evidence="1" id="KW-0472">Membrane</keyword>
<protein>
    <submittedName>
        <fullName evidence="2">Uncharacterized protein</fullName>
    </submittedName>
</protein>
<comment type="caution">
    <text evidence="2">The sequence shown here is derived from an EMBL/GenBank/DDBJ whole genome shotgun (WGS) entry which is preliminary data.</text>
</comment>
<evidence type="ECO:0000313" key="2">
    <source>
        <dbReference type="EMBL" id="KAK0164658.1"/>
    </source>
</evidence>
<reference evidence="2" key="1">
    <citation type="journal article" date="2023" name="bioRxiv">
        <title>Scaffold-level genome assemblies of two parasitoid biocontrol wasps reveal the parthenogenesis mechanism and an associated novel virus.</title>
        <authorList>
            <person name="Inwood S."/>
            <person name="Skelly J."/>
            <person name="Guhlin J."/>
            <person name="Harrop T."/>
            <person name="Goldson S."/>
            <person name="Dearden P."/>
        </authorList>
    </citation>
    <scope>NUCLEOTIDE SEQUENCE</scope>
    <source>
        <strain evidence="2">Irish</strain>
        <tissue evidence="2">Whole body</tissue>
    </source>
</reference>
<name>A0AA39F802_9HYME</name>
<keyword evidence="1" id="KW-0812">Transmembrane</keyword>
<accession>A0AA39F802</accession>
<proteinExistence type="predicted"/>
<organism evidence="2 3">
    <name type="scientific">Microctonus aethiopoides</name>
    <dbReference type="NCBI Taxonomy" id="144406"/>
    <lineage>
        <taxon>Eukaryota</taxon>
        <taxon>Metazoa</taxon>
        <taxon>Ecdysozoa</taxon>
        <taxon>Arthropoda</taxon>
        <taxon>Hexapoda</taxon>
        <taxon>Insecta</taxon>
        <taxon>Pterygota</taxon>
        <taxon>Neoptera</taxon>
        <taxon>Endopterygota</taxon>
        <taxon>Hymenoptera</taxon>
        <taxon>Apocrita</taxon>
        <taxon>Ichneumonoidea</taxon>
        <taxon>Braconidae</taxon>
        <taxon>Euphorinae</taxon>
        <taxon>Microctonus</taxon>
    </lineage>
</organism>
<evidence type="ECO:0000313" key="3">
    <source>
        <dbReference type="Proteomes" id="UP001168990"/>
    </source>
</evidence>
<sequence>MADVGAVDSADCPECSGPPPMFRLPPPPRPPFLTEGTFCSEALPTEVEDCSTIPLTEVSYHNNSSLQYTSLIITCAIVLLLTTTIVFVVFWKFLARTCLNAFGFSRLWQCLLTCCHLSVEGPAASLIHAPLKEPDESSRRDFSSHHPHLRHYRRYAVHQQTDASTRAIHMYPPISPEYEQVHHDQAPISNNIPITEEAITRNKSPSGRRSTQGGTEHVIMLLSVAAQITHKKPRFL</sequence>
<feature type="transmembrane region" description="Helical" evidence="1">
    <location>
        <begin position="68"/>
        <end position="91"/>
    </location>
</feature>
<gene>
    <name evidence="2" type="ORF">PV328_003255</name>
</gene>
<keyword evidence="1" id="KW-1133">Transmembrane helix</keyword>
<evidence type="ECO:0000256" key="1">
    <source>
        <dbReference type="SAM" id="Phobius"/>
    </source>
</evidence>
<dbReference type="Proteomes" id="UP001168990">
    <property type="component" value="Unassembled WGS sequence"/>
</dbReference>